<feature type="region of interest" description="Disordered" evidence="1">
    <location>
        <begin position="176"/>
        <end position="294"/>
    </location>
</feature>
<feature type="compositionally biased region" description="Basic residues" evidence="1">
    <location>
        <begin position="198"/>
        <end position="215"/>
    </location>
</feature>
<keyword evidence="3" id="KW-1185">Reference proteome</keyword>
<feature type="region of interest" description="Disordered" evidence="1">
    <location>
        <begin position="1"/>
        <end position="28"/>
    </location>
</feature>
<sequence>MFNLPNAKRVRREELNEAPCVDSPPESEEVRAQLLEALNARMANTLEWEELVPAQPLEQQPREALSGIDLAAERETGEGTDEEELPEVFSFRLFGSSKPTAKVELENDLPFKPGQGGIVARRPASYYFARPSPGQKREYASALVTWEQIMERSERRCWGLERPWKTIATITTTLKGKPGCGGNGGSRIVAEGQEEEKKRRRRLGKKTRIVRRKRMRALEAKKEAEEKARAAKEESLKAKKKRANHAKKVRARAKAKAAKASARGADGGHDGDDGESNDGEAGGSNSADVTMEGA</sequence>
<dbReference type="Proteomes" id="UP001187682">
    <property type="component" value="Unassembled WGS sequence"/>
</dbReference>
<protein>
    <submittedName>
        <fullName evidence="2">Uncharacterized protein</fullName>
    </submittedName>
</protein>
<evidence type="ECO:0000313" key="3">
    <source>
        <dbReference type="Proteomes" id="UP001187682"/>
    </source>
</evidence>
<dbReference type="AlphaFoldDB" id="A0AAE8MRR3"/>
<organism evidence="2 3">
    <name type="scientific">Cephalotrichum gorgonifer</name>
    <dbReference type="NCBI Taxonomy" id="2041049"/>
    <lineage>
        <taxon>Eukaryota</taxon>
        <taxon>Fungi</taxon>
        <taxon>Dikarya</taxon>
        <taxon>Ascomycota</taxon>
        <taxon>Pezizomycotina</taxon>
        <taxon>Sordariomycetes</taxon>
        <taxon>Hypocreomycetidae</taxon>
        <taxon>Microascales</taxon>
        <taxon>Microascaceae</taxon>
        <taxon>Cephalotrichum</taxon>
    </lineage>
</organism>
<evidence type="ECO:0000256" key="1">
    <source>
        <dbReference type="SAM" id="MobiDB-lite"/>
    </source>
</evidence>
<reference evidence="2" key="1">
    <citation type="submission" date="2018-03" db="EMBL/GenBank/DDBJ databases">
        <authorList>
            <person name="Guldener U."/>
        </authorList>
    </citation>
    <scope>NUCLEOTIDE SEQUENCE</scope>
</reference>
<evidence type="ECO:0000313" key="2">
    <source>
        <dbReference type="EMBL" id="SPN98933.1"/>
    </source>
</evidence>
<accession>A0AAE8MRR3</accession>
<dbReference type="InterPro" id="IPR018555">
    <property type="entry name" value="C630.06c-like"/>
</dbReference>
<feature type="compositionally biased region" description="Basic residues" evidence="1">
    <location>
        <begin position="238"/>
        <end position="257"/>
    </location>
</feature>
<dbReference type="EMBL" id="ONZQ02000002">
    <property type="protein sequence ID" value="SPN98933.1"/>
    <property type="molecule type" value="Genomic_DNA"/>
</dbReference>
<proteinExistence type="predicted"/>
<dbReference type="Pfam" id="PF09428">
    <property type="entry name" value="DUF2011"/>
    <property type="match status" value="1"/>
</dbReference>
<name>A0AAE8MRR3_9PEZI</name>
<feature type="compositionally biased region" description="Basic and acidic residues" evidence="1">
    <location>
        <begin position="216"/>
        <end position="237"/>
    </location>
</feature>
<gene>
    <name evidence="2" type="ORF">DNG_01972</name>
</gene>
<comment type="caution">
    <text evidence="2">The sequence shown here is derived from an EMBL/GenBank/DDBJ whole genome shotgun (WGS) entry which is preliminary data.</text>
</comment>